<dbReference type="InterPro" id="IPR039561">
    <property type="entry name" value="Peptidase_M15C"/>
</dbReference>
<evidence type="ECO:0000259" key="1">
    <source>
        <dbReference type="Pfam" id="PF13539"/>
    </source>
</evidence>
<comment type="caution">
    <text evidence="2">The sequence shown here is derived from an EMBL/GenBank/DDBJ whole genome shotgun (WGS) entry which is preliminary data.</text>
</comment>
<gene>
    <name evidence="2" type="ORF">S01H1_59424</name>
</gene>
<proteinExistence type="predicted"/>
<dbReference type="Gene3D" id="3.30.1380.10">
    <property type="match status" value="1"/>
</dbReference>
<feature type="domain" description="Peptidase M15C" evidence="1">
    <location>
        <begin position="55"/>
        <end position="115"/>
    </location>
</feature>
<reference evidence="2" key="1">
    <citation type="journal article" date="2014" name="Front. Microbiol.">
        <title>High frequency of phylogenetically diverse reductive dehalogenase-homologous genes in deep subseafloor sedimentary metagenomes.</title>
        <authorList>
            <person name="Kawai M."/>
            <person name="Futagami T."/>
            <person name="Toyoda A."/>
            <person name="Takaki Y."/>
            <person name="Nishi S."/>
            <person name="Hori S."/>
            <person name="Arai W."/>
            <person name="Tsubouchi T."/>
            <person name="Morono Y."/>
            <person name="Uchiyama I."/>
            <person name="Ito T."/>
            <person name="Fujiyama A."/>
            <person name="Inagaki F."/>
            <person name="Takami H."/>
        </authorList>
    </citation>
    <scope>NUCLEOTIDE SEQUENCE</scope>
    <source>
        <strain evidence="2">Expedition CK06-06</strain>
    </source>
</reference>
<dbReference type="Pfam" id="PF13539">
    <property type="entry name" value="Peptidase_M15_4"/>
    <property type="match status" value="1"/>
</dbReference>
<sequence>LRPLQNQARLYRQSRSWSEIKAKILKFENRGFKFLADILDQVGPCSGPHRTNAAPGESWHGYAEAWDACVMVDGKLIWRYREAPEHWEAYGEAVRQVGMYWAGDWRRFRERAHAQLRPGSNPLKVYSPDKIFEILTQNKLL</sequence>
<dbReference type="SUPFAM" id="SSF55166">
    <property type="entry name" value="Hedgehog/DD-peptidase"/>
    <property type="match status" value="1"/>
</dbReference>
<feature type="non-terminal residue" evidence="2">
    <location>
        <position position="1"/>
    </location>
</feature>
<dbReference type="InterPro" id="IPR009045">
    <property type="entry name" value="Zn_M74/Hedgehog-like"/>
</dbReference>
<dbReference type="EMBL" id="BARS01038860">
    <property type="protein sequence ID" value="GAG14240.1"/>
    <property type="molecule type" value="Genomic_DNA"/>
</dbReference>
<protein>
    <recommendedName>
        <fullName evidence="1">Peptidase M15C domain-containing protein</fullName>
    </recommendedName>
</protein>
<accession>X0V7W4</accession>
<organism evidence="2">
    <name type="scientific">marine sediment metagenome</name>
    <dbReference type="NCBI Taxonomy" id="412755"/>
    <lineage>
        <taxon>unclassified sequences</taxon>
        <taxon>metagenomes</taxon>
        <taxon>ecological metagenomes</taxon>
    </lineage>
</organism>
<dbReference type="AlphaFoldDB" id="X0V7W4"/>
<dbReference type="GO" id="GO:0008233">
    <property type="term" value="F:peptidase activity"/>
    <property type="evidence" value="ECO:0007669"/>
    <property type="project" value="InterPro"/>
</dbReference>
<evidence type="ECO:0000313" key="2">
    <source>
        <dbReference type="EMBL" id="GAG14240.1"/>
    </source>
</evidence>
<name>X0V7W4_9ZZZZ</name>